<keyword evidence="1" id="KW-1133">Transmembrane helix</keyword>
<dbReference type="Proteomes" id="UP001246372">
    <property type="component" value="Unassembled WGS sequence"/>
</dbReference>
<protein>
    <submittedName>
        <fullName evidence="2">Uncharacterized protein</fullName>
    </submittedName>
</protein>
<reference evidence="2" key="1">
    <citation type="submission" date="2023-09" db="EMBL/GenBank/DDBJ databases">
        <title>Paucibacter sp. APW11 Genome sequencing and assembly.</title>
        <authorList>
            <person name="Kim I."/>
        </authorList>
    </citation>
    <scope>NUCLEOTIDE SEQUENCE</scope>
    <source>
        <strain evidence="2">APW11</strain>
    </source>
</reference>
<sequence length="99" mass="10312">MKASVKSSVESALVAAAAAAVCLWQLIVYGSAEDGDTARIVMYALGLSIALIAHWTFLALALQRSGRAVVPWTFGLVVLCPITSVVALVLLAADEEQPA</sequence>
<feature type="transmembrane region" description="Helical" evidence="1">
    <location>
        <begin position="40"/>
        <end position="62"/>
    </location>
</feature>
<evidence type="ECO:0000256" key="1">
    <source>
        <dbReference type="SAM" id="Phobius"/>
    </source>
</evidence>
<dbReference type="EMBL" id="JAVXZY010000005">
    <property type="protein sequence ID" value="MDT9000216.1"/>
    <property type="molecule type" value="Genomic_DNA"/>
</dbReference>
<name>A0ABU3PCB4_9BURK</name>
<keyword evidence="1" id="KW-0472">Membrane</keyword>
<proteinExistence type="predicted"/>
<keyword evidence="3" id="KW-1185">Reference proteome</keyword>
<feature type="transmembrane region" description="Helical" evidence="1">
    <location>
        <begin position="69"/>
        <end position="93"/>
    </location>
</feature>
<gene>
    <name evidence="2" type="ORF">RQP53_13150</name>
</gene>
<dbReference type="RefSeq" id="WP_315650778.1">
    <property type="nucleotide sequence ID" value="NZ_JAVXZY010000005.1"/>
</dbReference>
<evidence type="ECO:0000313" key="2">
    <source>
        <dbReference type="EMBL" id="MDT9000216.1"/>
    </source>
</evidence>
<keyword evidence="1" id="KW-0812">Transmembrane</keyword>
<comment type="caution">
    <text evidence="2">The sequence shown here is derived from an EMBL/GenBank/DDBJ whole genome shotgun (WGS) entry which is preliminary data.</text>
</comment>
<evidence type="ECO:0000313" key="3">
    <source>
        <dbReference type="Proteomes" id="UP001246372"/>
    </source>
</evidence>
<accession>A0ABU3PCB4</accession>
<organism evidence="2 3">
    <name type="scientific">Roseateles aquae</name>
    <dbReference type="NCBI Taxonomy" id="3077235"/>
    <lineage>
        <taxon>Bacteria</taxon>
        <taxon>Pseudomonadati</taxon>
        <taxon>Pseudomonadota</taxon>
        <taxon>Betaproteobacteria</taxon>
        <taxon>Burkholderiales</taxon>
        <taxon>Sphaerotilaceae</taxon>
        <taxon>Roseateles</taxon>
    </lineage>
</organism>